<proteinExistence type="predicted"/>
<evidence type="ECO:0008006" key="4">
    <source>
        <dbReference type="Google" id="ProtNLM"/>
    </source>
</evidence>
<feature type="transmembrane region" description="Helical" evidence="1">
    <location>
        <begin position="44"/>
        <end position="64"/>
    </location>
</feature>
<dbReference type="AlphaFoldDB" id="A0A4Q9KJF2"/>
<reference evidence="2 3" key="1">
    <citation type="submission" date="2019-01" db="EMBL/GenBank/DDBJ databases">
        <title>Lactibacter flavus gen. nov., sp. nov., a novel bacterium of the family Propionibacteriaceae isolated from raw milk and dairy products.</title>
        <authorList>
            <person name="Huptas C."/>
            <person name="Wenning M."/>
            <person name="Breitenwieser F."/>
            <person name="Doll E."/>
            <person name="Von Neubeck M."/>
            <person name="Busse H.-J."/>
            <person name="Scherer S."/>
        </authorList>
    </citation>
    <scope>NUCLEOTIDE SEQUENCE [LARGE SCALE GENOMIC DNA]</scope>
    <source>
        <strain evidence="2 3">KCTC 33808</strain>
    </source>
</reference>
<gene>
    <name evidence="2" type="ORF">ET989_02140</name>
</gene>
<comment type="caution">
    <text evidence="2">The sequence shown here is derived from an EMBL/GenBank/DDBJ whole genome shotgun (WGS) entry which is preliminary data.</text>
</comment>
<accession>A0A4Q9KJF2</accession>
<keyword evidence="1" id="KW-0812">Transmembrane</keyword>
<feature type="transmembrane region" description="Helical" evidence="1">
    <location>
        <begin position="12"/>
        <end position="32"/>
    </location>
</feature>
<protein>
    <recommendedName>
        <fullName evidence="4">MFS transporter</fullName>
    </recommendedName>
</protein>
<keyword evidence="3" id="KW-1185">Reference proteome</keyword>
<evidence type="ECO:0000313" key="2">
    <source>
        <dbReference type="EMBL" id="TBT88756.1"/>
    </source>
</evidence>
<dbReference type="RefSeq" id="WP_131166884.1">
    <property type="nucleotide sequence ID" value="NZ_SDMQ01000001.1"/>
</dbReference>
<name>A0A4Q9KJF2_9ACTN</name>
<feature type="transmembrane region" description="Helical" evidence="1">
    <location>
        <begin position="85"/>
        <end position="106"/>
    </location>
</feature>
<dbReference type="EMBL" id="SDMQ01000001">
    <property type="protein sequence ID" value="TBT88756.1"/>
    <property type="molecule type" value="Genomic_DNA"/>
</dbReference>
<evidence type="ECO:0000313" key="3">
    <source>
        <dbReference type="Proteomes" id="UP000292373"/>
    </source>
</evidence>
<sequence length="132" mass="14542">MRSSPSNRWNIARRPFIFVGALLLVRVMAWLWLPQPPPASQAGLAVWAALTYIAYNTVQTIVSVPYSSLSTEVSADFDQRNKVNVLRLLFSTVASAGTTLLAARLFEDYRHGRLELGALYLVIVSASAACSR</sequence>
<keyword evidence="1" id="KW-1133">Transmembrane helix</keyword>
<dbReference type="Proteomes" id="UP000292373">
    <property type="component" value="Unassembled WGS sequence"/>
</dbReference>
<dbReference type="OrthoDB" id="181905at2"/>
<evidence type="ECO:0000256" key="1">
    <source>
        <dbReference type="SAM" id="Phobius"/>
    </source>
</evidence>
<dbReference type="Pfam" id="PF13347">
    <property type="entry name" value="MFS_2"/>
    <property type="match status" value="1"/>
</dbReference>
<organism evidence="2 3">
    <name type="scientific">Propioniciclava sinopodophylli</name>
    <dbReference type="NCBI Taxonomy" id="1837344"/>
    <lineage>
        <taxon>Bacteria</taxon>
        <taxon>Bacillati</taxon>
        <taxon>Actinomycetota</taxon>
        <taxon>Actinomycetes</taxon>
        <taxon>Propionibacteriales</taxon>
        <taxon>Propionibacteriaceae</taxon>
        <taxon>Propioniciclava</taxon>
    </lineage>
</organism>
<keyword evidence="1" id="KW-0472">Membrane</keyword>